<gene>
    <name evidence="1" type="ORF">DEA8626_01699</name>
</gene>
<dbReference type="Gene3D" id="3.30.1360.120">
    <property type="entry name" value="Probable tRNA modification gtpase trme, domain 1"/>
    <property type="match status" value="1"/>
</dbReference>
<evidence type="ECO:0000313" key="1">
    <source>
        <dbReference type="EMBL" id="SPH18167.1"/>
    </source>
</evidence>
<name>A0A2R8B6D8_9RHOB</name>
<dbReference type="Gene3D" id="3.30.70.1520">
    <property type="entry name" value="Heterotetrameric sarcosine oxidase"/>
    <property type="match status" value="1"/>
</dbReference>
<dbReference type="OrthoDB" id="7356349at2"/>
<dbReference type="AlphaFoldDB" id="A0A2R8B6D8"/>
<dbReference type="RefSeq" id="WP_108852530.1">
    <property type="nucleotide sequence ID" value="NZ_OMOQ01000001.1"/>
</dbReference>
<proteinExistence type="predicted"/>
<reference evidence="1 2" key="1">
    <citation type="submission" date="2018-03" db="EMBL/GenBank/DDBJ databases">
        <authorList>
            <person name="Keele B.F."/>
        </authorList>
    </citation>
    <scope>NUCLEOTIDE SEQUENCE [LARGE SCALE GENOMIC DNA]</scope>
    <source>
        <strain evidence="1 2">CECT 8626</strain>
    </source>
</reference>
<dbReference type="SUPFAM" id="SSF103025">
    <property type="entry name" value="Folate-binding domain"/>
    <property type="match status" value="1"/>
</dbReference>
<dbReference type="InterPro" id="IPR027266">
    <property type="entry name" value="TrmE/GcvT-like"/>
</dbReference>
<organism evidence="1 2">
    <name type="scientific">Albidovulum aquaemixtae</name>
    <dbReference type="NCBI Taxonomy" id="1542388"/>
    <lineage>
        <taxon>Bacteria</taxon>
        <taxon>Pseudomonadati</taxon>
        <taxon>Pseudomonadota</taxon>
        <taxon>Alphaproteobacteria</taxon>
        <taxon>Rhodobacterales</taxon>
        <taxon>Paracoccaceae</taxon>
        <taxon>Albidovulum</taxon>
    </lineage>
</organism>
<evidence type="ECO:0000313" key="2">
    <source>
        <dbReference type="Proteomes" id="UP000244924"/>
    </source>
</evidence>
<keyword evidence="2" id="KW-1185">Reference proteome</keyword>
<sequence>MPEIVLTATPALAGTDLRFGENRIRSRDDLALVSVAVPLGAEDAVKDAFARAWSIDLPGSRDSTGSDEMRALRTTPDQMMVVFPHATPDAEPVVQAALGGAAYTTDQTDVWAVLELSGPGVRAALERLCPLDLSVAAFSEGAFARTVMEHMGALILRIGADRFLLMSARSSAGSFLHAVKTSFAYTTD</sequence>
<evidence type="ECO:0008006" key="3">
    <source>
        <dbReference type="Google" id="ProtNLM"/>
    </source>
</evidence>
<accession>A0A2R8B6D8</accession>
<dbReference type="EMBL" id="OMOQ01000001">
    <property type="protein sequence ID" value="SPH18167.1"/>
    <property type="molecule type" value="Genomic_DNA"/>
</dbReference>
<dbReference type="Proteomes" id="UP000244924">
    <property type="component" value="Unassembled WGS sequence"/>
</dbReference>
<protein>
    <recommendedName>
        <fullName evidence="3">Sarcosine oxidase subunit gamma</fullName>
    </recommendedName>
</protein>